<dbReference type="InterPro" id="IPR011611">
    <property type="entry name" value="PfkB_dom"/>
</dbReference>
<proteinExistence type="predicted"/>
<comment type="caution">
    <text evidence="3">The sequence shown here is derived from an EMBL/GenBank/DDBJ whole genome shotgun (WGS) entry which is preliminary data.</text>
</comment>
<sequence>MAALRPVLLGLTLAALSLVAWESLRPALLIVGNATIDLVDGKKSLGGAISYAAAVAEAYGVRACIVTAAGSDADLAMFKGHDLHVVPTESTLTFEHTYTWWGHKRKLRVTAAPNVTLTMDHVPRHCRGARTILLGPLTPQDLNAATFVPPVPSWWQKLLGARQHVGYMAQGEQRTLDSTGRVIPAKLPSQHIQDAVTPQTSIFLSDVETDVWPKGSVAKLAAQSNRFVVTRGELGADVFSSDSTIFHFDAEKVNATDTNGAGDTFATAYMLALSRGSSTPGAVANWAASRAVMLPQSCKPGCITSAIRDATLWSQFRAASSLRWQWSSNKVAVVIHGIADRLEAITGPAGIMLQHCQGHANAAVARVRRQLGI</sequence>
<organism evidence="3 4">
    <name type="scientific">Apatococcus lobatus</name>
    <dbReference type="NCBI Taxonomy" id="904363"/>
    <lineage>
        <taxon>Eukaryota</taxon>
        <taxon>Viridiplantae</taxon>
        <taxon>Chlorophyta</taxon>
        <taxon>core chlorophytes</taxon>
        <taxon>Trebouxiophyceae</taxon>
        <taxon>Chlorellales</taxon>
        <taxon>Chlorellaceae</taxon>
        <taxon>Apatococcus</taxon>
    </lineage>
</organism>
<feature type="chain" id="PRO_5043497764" description="Carbohydrate kinase PfkB domain-containing protein" evidence="1">
    <location>
        <begin position="22"/>
        <end position="373"/>
    </location>
</feature>
<dbReference type="AlphaFoldDB" id="A0AAW1RQT4"/>
<dbReference type="Proteomes" id="UP001438707">
    <property type="component" value="Unassembled WGS sequence"/>
</dbReference>
<dbReference type="Pfam" id="PF00294">
    <property type="entry name" value="PfkB"/>
    <property type="match status" value="1"/>
</dbReference>
<feature type="signal peptide" evidence="1">
    <location>
        <begin position="1"/>
        <end position="21"/>
    </location>
</feature>
<keyword evidence="1" id="KW-0732">Signal</keyword>
<dbReference type="EMBL" id="JALJOS010000008">
    <property type="protein sequence ID" value="KAK9835526.1"/>
    <property type="molecule type" value="Genomic_DNA"/>
</dbReference>
<feature type="domain" description="Carbohydrate kinase PfkB" evidence="2">
    <location>
        <begin position="222"/>
        <end position="292"/>
    </location>
</feature>
<dbReference type="InterPro" id="IPR029056">
    <property type="entry name" value="Ribokinase-like"/>
</dbReference>
<name>A0AAW1RQT4_9CHLO</name>
<dbReference type="SUPFAM" id="SSF53613">
    <property type="entry name" value="Ribokinase-like"/>
    <property type="match status" value="1"/>
</dbReference>
<accession>A0AAW1RQT4</accession>
<evidence type="ECO:0000256" key="1">
    <source>
        <dbReference type="SAM" id="SignalP"/>
    </source>
</evidence>
<evidence type="ECO:0000313" key="3">
    <source>
        <dbReference type="EMBL" id="KAK9835526.1"/>
    </source>
</evidence>
<protein>
    <recommendedName>
        <fullName evidence="2">Carbohydrate kinase PfkB domain-containing protein</fullName>
    </recommendedName>
</protein>
<reference evidence="3 4" key="1">
    <citation type="journal article" date="2024" name="Nat. Commun.">
        <title>Phylogenomics reveals the evolutionary origins of lichenization in chlorophyte algae.</title>
        <authorList>
            <person name="Puginier C."/>
            <person name="Libourel C."/>
            <person name="Otte J."/>
            <person name="Skaloud P."/>
            <person name="Haon M."/>
            <person name="Grisel S."/>
            <person name="Petersen M."/>
            <person name="Berrin J.G."/>
            <person name="Delaux P.M."/>
            <person name="Dal Grande F."/>
            <person name="Keller J."/>
        </authorList>
    </citation>
    <scope>NUCLEOTIDE SEQUENCE [LARGE SCALE GENOMIC DNA]</scope>
    <source>
        <strain evidence="3 4">SAG 2145</strain>
    </source>
</reference>
<dbReference type="Gene3D" id="3.40.1190.20">
    <property type="match status" value="1"/>
</dbReference>
<gene>
    <name evidence="3" type="ORF">WJX74_002373</name>
</gene>
<evidence type="ECO:0000313" key="4">
    <source>
        <dbReference type="Proteomes" id="UP001438707"/>
    </source>
</evidence>
<evidence type="ECO:0000259" key="2">
    <source>
        <dbReference type="Pfam" id="PF00294"/>
    </source>
</evidence>
<keyword evidence="4" id="KW-1185">Reference proteome</keyword>